<evidence type="ECO:0000259" key="6">
    <source>
        <dbReference type="PROSITE" id="PS50111"/>
    </source>
</evidence>
<keyword evidence="4" id="KW-0807">Transducer</keyword>
<organism evidence="8 9">
    <name type="scientific">Ferrovibrio terrae</name>
    <dbReference type="NCBI Taxonomy" id="2594003"/>
    <lineage>
        <taxon>Bacteria</taxon>
        <taxon>Pseudomonadati</taxon>
        <taxon>Pseudomonadota</taxon>
        <taxon>Alphaproteobacteria</taxon>
        <taxon>Rhodospirillales</taxon>
        <taxon>Rhodospirillaceae</taxon>
        <taxon>Ferrovibrio</taxon>
    </lineage>
</organism>
<accession>A0A516GZP4</accession>
<keyword evidence="5" id="KW-0812">Transmembrane</keyword>
<dbReference type="RefSeq" id="WP_144067946.1">
    <property type="nucleotide sequence ID" value="NZ_CP041636.1"/>
</dbReference>
<dbReference type="Gene3D" id="3.30.450.20">
    <property type="entry name" value="PAS domain"/>
    <property type="match status" value="1"/>
</dbReference>
<comment type="subcellular location">
    <subcellularLocation>
        <location evidence="1">Membrane</location>
    </subcellularLocation>
</comment>
<dbReference type="GO" id="GO:0005886">
    <property type="term" value="C:plasma membrane"/>
    <property type="evidence" value="ECO:0007669"/>
    <property type="project" value="TreeGrafter"/>
</dbReference>
<keyword evidence="5" id="KW-0472">Membrane</keyword>
<dbReference type="GO" id="GO:0006935">
    <property type="term" value="P:chemotaxis"/>
    <property type="evidence" value="ECO:0007669"/>
    <property type="project" value="InterPro"/>
</dbReference>
<dbReference type="Gene3D" id="6.10.340.10">
    <property type="match status" value="1"/>
</dbReference>
<evidence type="ECO:0000256" key="4">
    <source>
        <dbReference type="PROSITE-ProRule" id="PRU00284"/>
    </source>
</evidence>
<evidence type="ECO:0000256" key="2">
    <source>
        <dbReference type="ARBA" id="ARBA00022481"/>
    </source>
</evidence>
<dbReference type="AlphaFoldDB" id="A0A516GZP4"/>
<evidence type="ECO:0000259" key="7">
    <source>
        <dbReference type="PROSITE" id="PS50885"/>
    </source>
</evidence>
<keyword evidence="5" id="KW-1133">Transmembrane helix</keyword>
<dbReference type="SUPFAM" id="SSF58104">
    <property type="entry name" value="Methyl-accepting chemotaxis protein (MCP) signaling domain"/>
    <property type="match status" value="1"/>
</dbReference>
<dbReference type="PROSITE" id="PS50111">
    <property type="entry name" value="CHEMOTAXIS_TRANSDUC_2"/>
    <property type="match status" value="1"/>
</dbReference>
<evidence type="ECO:0000313" key="9">
    <source>
        <dbReference type="Proteomes" id="UP000317496"/>
    </source>
</evidence>
<dbReference type="GO" id="GO:0004888">
    <property type="term" value="F:transmembrane signaling receptor activity"/>
    <property type="evidence" value="ECO:0007669"/>
    <property type="project" value="InterPro"/>
</dbReference>
<comment type="similarity">
    <text evidence="3">Belongs to the methyl-accepting chemotaxis (MCP) protein family.</text>
</comment>
<dbReference type="InterPro" id="IPR003660">
    <property type="entry name" value="HAMP_dom"/>
</dbReference>
<keyword evidence="9" id="KW-1185">Reference proteome</keyword>
<dbReference type="InterPro" id="IPR004089">
    <property type="entry name" value="MCPsignal_dom"/>
</dbReference>
<dbReference type="PROSITE" id="PS50885">
    <property type="entry name" value="HAMP"/>
    <property type="match status" value="1"/>
</dbReference>
<sequence length="976" mass="104862">MDTPTIRRSLPVRAKIVTALVAFAVLPLLVLGGALWFEVDEIQHTQTSRVEMAAHQINDVIDRNLFERYGDVQAFGYNAAAIDPQNWSKPGTGNPLVVAMNRYMANYGIYKLMLLVSPEGKVLAVNSKDSGGKTLATDALYQKSYANASWLKAALEDKFLKGKNGFTGTVVEQPARHPELASLYGGDDYALVFAAPVTDETDKTIGVWVNFAGFDLVEQIIQQSSESLAIAGLPGAEITLLDSRGVVIVDYDTETLKGKTYSRDWSVLGKLNLADAGVEAAKRALTGKAGGIESMHARKQIVQVAGYHQSTGAYDYPGLKWSALVRVPTSVAYAAINAAIFQVVAVLVVAIAAATIIGLWFGNVLAKPIRRVTTALTDLTLGKVDIDTTGKNAGDELGAALRASEEIRDRIVSGLQTGETLKSITASVMLADADNNIVFVNRTAQELFKEAGDDIRRELPQFDPNAMIGKKIDIFHKNPVHQHRMIAALDKPYNTTITVGVRRFDLTAVPVFDVTGKRLGTAVEWRDMTQQHAVQIEVSSLVEAAQQGDLARRVNLDGKSGFMREIATGINGLLETVSVAVNDVDSVLSALSEGDLGRRMDGSYHGQFRNLQENCNTTIERLRDITGKIGETALNVNSASTEIATGAQDLAQRTESQAASLEQTAAAMHEVTETVRQNAANASAADQKASAARETAAKGGAVVNEAVAAMGEIEQSAQKIGDIIGLIDEIAFQTNLLALNASVEAARAGEAGKGFAVVAQEVRALAQRSANASKDIKALIQSSNAQVKTGVQLVNQTGQSLQEILVAVKQVNDIVAEIATASSEQARAMQEINTAVGQMDEMTQRNGALVEETSAATQTLAHQARDLSDLISFFRDGGETTAERRRETRFDCSQEDSLEIGGNAIGLKNWSINGLLAGPFDHPPPIGQRFPVQADLRRAGLRFKAEAEVVRIDGNFVALKYRAANDDKRKIAAYFA</sequence>
<dbReference type="Pfam" id="PF00015">
    <property type="entry name" value="MCPsignal"/>
    <property type="match status" value="1"/>
</dbReference>
<dbReference type="Pfam" id="PF18947">
    <property type="entry name" value="HAMP_2"/>
    <property type="match status" value="1"/>
</dbReference>
<dbReference type="KEGG" id="fer:FNB15_06620"/>
<dbReference type="Pfam" id="PF13188">
    <property type="entry name" value="PAS_8"/>
    <property type="match status" value="1"/>
</dbReference>
<dbReference type="InterPro" id="IPR000014">
    <property type="entry name" value="PAS"/>
</dbReference>
<dbReference type="PANTHER" id="PTHR43531:SF14">
    <property type="entry name" value="METHYL-ACCEPTING CHEMOTAXIS PROTEIN I-RELATED"/>
    <property type="match status" value="1"/>
</dbReference>
<dbReference type="OrthoDB" id="354287at2"/>
<feature type="domain" description="HAMP" evidence="7">
    <location>
        <begin position="575"/>
        <end position="627"/>
    </location>
</feature>
<dbReference type="PRINTS" id="PR00260">
    <property type="entry name" value="CHEMTRNSDUCR"/>
</dbReference>
<dbReference type="CDD" id="cd00130">
    <property type="entry name" value="PAS"/>
    <property type="match status" value="1"/>
</dbReference>
<reference evidence="8 9" key="1">
    <citation type="submission" date="2019-07" db="EMBL/GenBank/DDBJ databases">
        <title>Genome sequencing for Ferrovibrio sp. K5.</title>
        <authorList>
            <person name="Park S.-J."/>
        </authorList>
    </citation>
    <scope>NUCLEOTIDE SEQUENCE [LARGE SCALE GENOMIC DNA]</scope>
    <source>
        <strain evidence="8 9">K5</strain>
    </source>
</reference>
<dbReference type="Proteomes" id="UP000317496">
    <property type="component" value="Chromosome"/>
</dbReference>
<gene>
    <name evidence="8" type="ORF">FNB15_06620</name>
</gene>
<evidence type="ECO:0000256" key="1">
    <source>
        <dbReference type="ARBA" id="ARBA00004370"/>
    </source>
</evidence>
<dbReference type="InterPro" id="IPR051310">
    <property type="entry name" value="MCP_chemotaxis"/>
</dbReference>
<dbReference type="Gene3D" id="1.10.287.950">
    <property type="entry name" value="Methyl-accepting chemotaxis protein"/>
    <property type="match status" value="1"/>
</dbReference>
<dbReference type="SMART" id="SM00283">
    <property type="entry name" value="MA"/>
    <property type="match status" value="1"/>
</dbReference>
<dbReference type="CDD" id="cd11386">
    <property type="entry name" value="MCP_signal"/>
    <property type="match status" value="1"/>
</dbReference>
<dbReference type="PANTHER" id="PTHR43531">
    <property type="entry name" value="PROTEIN ICFG"/>
    <property type="match status" value="1"/>
</dbReference>
<dbReference type="GO" id="GO:0007165">
    <property type="term" value="P:signal transduction"/>
    <property type="evidence" value="ECO:0007669"/>
    <property type="project" value="UniProtKB-KW"/>
</dbReference>
<protein>
    <submittedName>
        <fullName evidence="8">PAS domain-containing protein</fullName>
    </submittedName>
</protein>
<keyword evidence="2" id="KW-0488">Methylation</keyword>
<dbReference type="InterPro" id="IPR004090">
    <property type="entry name" value="Chemotax_Me-accpt_rcpt"/>
</dbReference>
<feature type="transmembrane region" description="Helical" evidence="5">
    <location>
        <begin position="339"/>
        <end position="361"/>
    </location>
</feature>
<name>A0A516GZP4_9PROT</name>
<evidence type="ECO:0000256" key="5">
    <source>
        <dbReference type="SAM" id="Phobius"/>
    </source>
</evidence>
<feature type="transmembrane region" description="Helical" evidence="5">
    <location>
        <begin position="16"/>
        <end position="37"/>
    </location>
</feature>
<dbReference type="FunFam" id="1.10.287.950:FF:000001">
    <property type="entry name" value="Methyl-accepting chemotaxis sensory transducer"/>
    <property type="match status" value="1"/>
</dbReference>
<feature type="domain" description="Methyl-accepting transducer" evidence="6">
    <location>
        <begin position="632"/>
        <end position="861"/>
    </location>
</feature>
<evidence type="ECO:0000256" key="3">
    <source>
        <dbReference type="ARBA" id="ARBA00029447"/>
    </source>
</evidence>
<proteinExistence type="inferred from homology"/>
<evidence type="ECO:0000313" key="8">
    <source>
        <dbReference type="EMBL" id="QDO96965.1"/>
    </source>
</evidence>
<dbReference type="EMBL" id="CP041636">
    <property type="protein sequence ID" value="QDO96965.1"/>
    <property type="molecule type" value="Genomic_DNA"/>
</dbReference>